<evidence type="ECO:0000313" key="1">
    <source>
        <dbReference type="EMBL" id="WFG00140.1"/>
    </source>
</evidence>
<reference evidence="1" key="1">
    <citation type="submission" date="2023-03" db="EMBL/GenBank/DDBJ databases">
        <title>Aeromonas caviae strain AC1520.</title>
        <authorList>
            <person name="Xie T."/>
            <person name="Zhang Q."/>
            <person name="Deng J."/>
            <person name="Li X."/>
        </authorList>
    </citation>
    <scope>NUCLEOTIDE SEQUENCE</scope>
    <source>
        <strain evidence="1">AC1520</strain>
        <plasmid evidence="1">pAC1520</plasmid>
    </source>
</reference>
<keyword evidence="1" id="KW-0614">Plasmid</keyword>
<dbReference type="EMBL" id="CP120943">
    <property type="protein sequence ID" value="WFG00140.1"/>
    <property type="molecule type" value="Genomic_DNA"/>
</dbReference>
<gene>
    <name evidence="1" type="ORF">P5S46_21840</name>
</gene>
<name>A0AAJ5ZCT5_AERCA</name>
<protein>
    <submittedName>
        <fullName evidence="1">Uncharacterized protein</fullName>
    </submittedName>
</protein>
<organism evidence="1 2">
    <name type="scientific">Aeromonas caviae</name>
    <name type="common">Aeromonas punctata</name>
    <dbReference type="NCBI Taxonomy" id="648"/>
    <lineage>
        <taxon>Bacteria</taxon>
        <taxon>Pseudomonadati</taxon>
        <taxon>Pseudomonadota</taxon>
        <taxon>Gammaproteobacteria</taxon>
        <taxon>Aeromonadales</taxon>
        <taxon>Aeromonadaceae</taxon>
        <taxon>Aeromonas</taxon>
    </lineage>
</organism>
<dbReference type="RefSeq" id="WP_277857150.1">
    <property type="nucleotide sequence ID" value="NZ_CP120943.1"/>
</dbReference>
<proteinExistence type="predicted"/>
<dbReference type="AlphaFoldDB" id="A0AAJ5ZCT5"/>
<evidence type="ECO:0000313" key="2">
    <source>
        <dbReference type="Proteomes" id="UP001218423"/>
    </source>
</evidence>
<sequence>MARSEANQEVLRSSFTPDGDRIFMIFDAETKVYRVATRWAWLAAFDSVWDACDAFEAMELMDGADRRLADLIKLEIKRVPRSHAATLIGMERISGLIDCVEKRRCGLRPQSCGSKASVVCWIPAIG</sequence>
<geneLocation type="plasmid" evidence="1 2">
    <name>pAC1520</name>
</geneLocation>
<accession>A0AAJ5ZCT5</accession>
<dbReference type="Proteomes" id="UP001218423">
    <property type="component" value="Plasmid pAC1520"/>
</dbReference>